<gene>
    <name evidence="11" type="ORF">MGAL_10B019398</name>
</gene>
<organism evidence="11 12">
    <name type="scientific">Mytilus galloprovincialis</name>
    <name type="common">Mediterranean mussel</name>
    <dbReference type="NCBI Taxonomy" id="29158"/>
    <lineage>
        <taxon>Eukaryota</taxon>
        <taxon>Metazoa</taxon>
        <taxon>Spiralia</taxon>
        <taxon>Lophotrochozoa</taxon>
        <taxon>Mollusca</taxon>
        <taxon>Bivalvia</taxon>
        <taxon>Autobranchia</taxon>
        <taxon>Pteriomorphia</taxon>
        <taxon>Mytilida</taxon>
        <taxon>Mytiloidea</taxon>
        <taxon>Mytilidae</taxon>
        <taxon>Mytilinae</taxon>
        <taxon>Mytilus</taxon>
    </lineage>
</organism>
<dbReference type="GO" id="GO:0000403">
    <property type="term" value="F:Y-form DNA binding"/>
    <property type="evidence" value="ECO:0007669"/>
    <property type="project" value="TreeGrafter"/>
</dbReference>
<keyword evidence="4" id="KW-0597">Phosphoprotein</keyword>
<dbReference type="InterPro" id="IPR007747">
    <property type="entry name" value="Menin"/>
</dbReference>
<keyword evidence="6" id="KW-0805">Transcription regulation</keyword>
<dbReference type="GO" id="GO:0000785">
    <property type="term" value="C:chromatin"/>
    <property type="evidence" value="ECO:0007669"/>
    <property type="project" value="TreeGrafter"/>
</dbReference>
<dbReference type="GO" id="GO:0035097">
    <property type="term" value="C:histone methyltransferase complex"/>
    <property type="evidence" value="ECO:0007669"/>
    <property type="project" value="TreeGrafter"/>
</dbReference>
<keyword evidence="7" id="KW-0238">DNA-binding</keyword>
<dbReference type="GO" id="GO:0000976">
    <property type="term" value="F:transcription cis-regulatory region binding"/>
    <property type="evidence" value="ECO:0007669"/>
    <property type="project" value="TreeGrafter"/>
</dbReference>
<evidence type="ECO:0000256" key="4">
    <source>
        <dbReference type="ARBA" id="ARBA00022553"/>
    </source>
</evidence>
<evidence type="ECO:0000256" key="5">
    <source>
        <dbReference type="ARBA" id="ARBA00022853"/>
    </source>
</evidence>
<evidence type="ECO:0000256" key="8">
    <source>
        <dbReference type="ARBA" id="ARBA00023163"/>
    </source>
</evidence>
<dbReference type="OrthoDB" id="5962932at2759"/>
<keyword evidence="12" id="KW-1185">Reference proteome</keyword>
<feature type="region of interest" description="Disordered" evidence="10">
    <location>
        <begin position="607"/>
        <end position="631"/>
    </location>
</feature>
<keyword evidence="8" id="KW-0804">Transcription</keyword>
<keyword evidence="3" id="KW-0678">Repressor</keyword>
<dbReference type="GO" id="GO:0003682">
    <property type="term" value="F:chromatin binding"/>
    <property type="evidence" value="ECO:0007669"/>
    <property type="project" value="TreeGrafter"/>
</dbReference>
<dbReference type="EMBL" id="UYJE01008155">
    <property type="protein sequence ID" value="VDI61559.1"/>
    <property type="molecule type" value="Genomic_DNA"/>
</dbReference>
<dbReference type="CDD" id="cd14456">
    <property type="entry name" value="Menin"/>
    <property type="match status" value="1"/>
</dbReference>
<protein>
    <recommendedName>
        <fullName evidence="2">Menin</fullName>
    </recommendedName>
</protein>
<evidence type="ECO:0000256" key="2">
    <source>
        <dbReference type="ARBA" id="ARBA00021162"/>
    </source>
</evidence>
<feature type="compositionally biased region" description="Acidic residues" evidence="10">
    <location>
        <begin position="437"/>
        <end position="456"/>
    </location>
</feature>
<evidence type="ECO:0000313" key="12">
    <source>
        <dbReference type="Proteomes" id="UP000596742"/>
    </source>
</evidence>
<feature type="region of interest" description="Disordered" evidence="10">
    <location>
        <begin position="680"/>
        <end position="701"/>
    </location>
</feature>
<dbReference type="GO" id="GO:0008285">
    <property type="term" value="P:negative regulation of cell population proliferation"/>
    <property type="evidence" value="ECO:0007669"/>
    <property type="project" value="TreeGrafter"/>
</dbReference>
<feature type="region of interest" description="Disordered" evidence="10">
    <location>
        <begin position="435"/>
        <end position="496"/>
    </location>
</feature>
<evidence type="ECO:0000256" key="1">
    <source>
        <dbReference type="ARBA" id="ARBA00004123"/>
    </source>
</evidence>
<comment type="subcellular location">
    <subcellularLocation>
        <location evidence="1">Nucleus</location>
    </subcellularLocation>
</comment>
<accession>A0A8B6GB92</accession>
<evidence type="ECO:0000313" key="11">
    <source>
        <dbReference type="EMBL" id="VDI61559.1"/>
    </source>
</evidence>
<sequence length="701" mass="79196">MAGLREIEKQFFPLQKIQDVIDLFKHELKDNEPNLTLMSIVLGVIENILTVNRAVSSDADKSNTLEPIFPVIELSTIEALYTKFVTHIKRSVDKTKFPDKFATRELVKIVSDVVWCCLSKSFKDRAHLQSLYSFLTGNKLDCFGVAFAVVAAFQILEYNDVHLSLSEDHAWVVFGEDLKETAEVTWHGKGNEDKRGQPITASVVEKSWLYLNGQPVICNRHMEVAAIVSGINPSINLTVDSVEMGSLQQELLWLLYDLGHLSKYPMALGNLGDLEEISPTPGRPPPVDIFEESIQSSKVHYHNQHVYPYTYLGGYHYRNHNYKKALKAWAEATNAVKNFNYNREDEEIYKEFLEVGNDLIPTMMKHVASENASRIHQTSISYDPDCYADFLRFYDGICEWEEDSKTPVLHITWAKQLVNSLAKFDPTVRKLIHLISEDGEESSSSSESDEESEEEREIIQDENRNQKKKVKAKKGKTHDKDKSDKINGQAEDSQIKSMSDIEAMVSKVDDDLHTEPNPNIEALAQACGDSILNPEYLLGNGEPFTAVSTTSVVTASSDTRVDLQEFLSTKSNGSPFMGMSVDAMLKAESPSDMMMYKKEQQFTNGVITPVSPNSPVPVSSHESPIPEPEPEPMEEKVIFEPVTLCLKSHKMLALRKIFSSEKCNYSAIQLQLTAQSQVHFKNHKRSTEGDLAMARKRQRRE</sequence>
<evidence type="ECO:0000256" key="9">
    <source>
        <dbReference type="ARBA" id="ARBA00023242"/>
    </source>
</evidence>
<keyword evidence="5" id="KW-0156">Chromatin regulator</keyword>
<dbReference type="GO" id="GO:0006357">
    <property type="term" value="P:regulation of transcription by RNA polymerase II"/>
    <property type="evidence" value="ECO:0007669"/>
    <property type="project" value="TreeGrafter"/>
</dbReference>
<dbReference type="PANTHER" id="PTHR12693">
    <property type="entry name" value="MENIN"/>
    <property type="match status" value="1"/>
</dbReference>
<dbReference type="GO" id="GO:0006325">
    <property type="term" value="P:chromatin organization"/>
    <property type="evidence" value="ECO:0007669"/>
    <property type="project" value="UniProtKB-KW"/>
</dbReference>
<dbReference type="AlphaFoldDB" id="A0A8B6GB92"/>
<dbReference type="Pfam" id="PF05053">
    <property type="entry name" value="Menin"/>
    <property type="match status" value="1"/>
</dbReference>
<evidence type="ECO:0000256" key="7">
    <source>
        <dbReference type="ARBA" id="ARBA00023125"/>
    </source>
</evidence>
<evidence type="ECO:0000256" key="10">
    <source>
        <dbReference type="SAM" id="MobiDB-lite"/>
    </source>
</evidence>
<feature type="compositionally biased region" description="Low complexity" evidence="10">
    <location>
        <begin position="609"/>
        <end position="623"/>
    </location>
</feature>
<dbReference type="Proteomes" id="UP000596742">
    <property type="component" value="Unassembled WGS sequence"/>
</dbReference>
<feature type="compositionally biased region" description="Basic residues" evidence="10">
    <location>
        <begin position="466"/>
        <end position="477"/>
    </location>
</feature>
<reference evidence="11" key="1">
    <citation type="submission" date="2018-11" db="EMBL/GenBank/DDBJ databases">
        <authorList>
            <person name="Alioto T."/>
            <person name="Alioto T."/>
        </authorList>
    </citation>
    <scope>NUCLEOTIDE SEQUENCE</scope>
</reference>
<comment type="caution">
    <text evidence="11">The sequence shown here is derived from an EMBL/GenBank/DDBJ whole genome shotgun (WGS) entry which is preliminary data.</text>
</comment>
<evidence type="ECO:0000256" key="3">
    <source>
        <dbReference type="ARBA" id="ARBA00022491"/>
    </source>
</evidence>
<keyword evidence="9" id="KW-0539">Nucleus</keyword>
<dbReference type="GO" id="GO:0045786">
    <property type="term" value="P:negative regulation of cell cycle"/>
    <property type="evidence" value="ECO:0007669"/>
    <property type="project" value="TreeGrafter"/>
</dbReference>
<evidence type="ECO:0000256" key="6">
    <source>
        <dbReference type="ARBA" id="ARBA00023015"/>
    </source>
</evidence>
<dbReference type="PANTHER" id="PTHR12693:SF3">
    <property type="entry name" value="MENIN"/>
    <property type="match status" value="1"/>
</dbReference>
<proteinExistence type="predicted"/>
<name>A0A8B6GB92_MYTGA</name>